<protein>
    <submittedName>
        <fullName evidence="2">ABC transporter permease</fullName>
    </submittedName>
</protein>
<name>A0A4T2BVE6_9MICO</name>
<feature type="transmembrane region" description="Helical" evidence="1">
    <location>
        <begin position="20"/>
        <end position="43"/>
    </location>
</feature>
<gene>
    <name evidence="2" type="ORF">D4765_14300</name>
</gene>
<feature type="transmembrane region" description="Helical" evidence="1">
    <location>
        <begin position="239"/>
        <end position="259"/>
    </location>
</feature>
<keyword evidence="1" id="KW-0812">Transmembrane</keyword>
<keyword evidence="1" id="KW-1133">Transmembrane helix</keyword>
<comment type="caution">
    <text evidence="2">The sequence shown here is derived from an EMBL/GenBank/DDBJ whole genome shotgun (WGS) entry which is preliminary data.</text>
</comment>
<evidence type="ECO:0000256" key="1">
    <source>
        <dbReference type="SAM" id="Phobius"/>
    </source>
</evidence>
<dbReference type="Proteomes" id="UP000306192">
    <property type="component" value="Unassembled WGS sequence"/>
</dbReference>
<dbReference type="OrthoDB" id="5244396at2"/>
<dbReference type="AlphaFoldDB" id="A0A4T2BVE6"/>
<proteinExistence type="predicted"/>
<keyword evidence="1" id="KW-0472">Membrane</keyword>
<reference evidence="2 3" key="1">
    <citation type="journal article" date="2019" name="Microorganisms">
        <title>Systematic Affiliation and Genome Analysis of Subtercola vilae DB165(T) with Particular Emphasis on Cold Adaptation of an Isolate from a High-Altitude Cold Volcano Lake.</title>
        <authorList>
            <person name="Villalobos A.S."/>
            <person name="Wiese J."/>
            <person name="Imhoff J.F."/>
            <person name="Dorador C."/>
            <person name="Keller A."/>
            <person name="Hentschel U."/>
        </authorList>
    </citation>
    <scope>NUCLEOTIDE SEQUENCE [LARGE SCALE GENOMIC DNA]</scope>
    <source>
        <strain evidence="2 3">DB165</strain>
    </source>
</reference>
<feature type="transmembrane region" description="Helical" evidence="1">
    <location>
        <begin position="105"/>
        <end position="129"/>
    </location>
</feature>
<evidence type="ECO:0000313" key="2">
    <source>
        <dbReference type="EMBL" id="TIH33766.1"/>
    </source>
</evidence>
<dbReference type="EMBL" id="QYRT01000032">
    <property type="protein sequence ID" value="TIH33766.1"/>
    <property type="molecule type" value="Genomic_DNA"/>
</dbReference>
<evidence type="ECO:0000313" key="3">
    <source>
        <dbReference type="Proteomes" id="UP000306192"/>
    </source>
</evidence>
<sequence>MRQLGHAIHAEFTKITTTRLWWMLALIMIVYVALVAGGLTAILASVGGSRGPQITDAQRAPLIYSFGSSIGYVFPVLLGALVTTSEFRHKTLTPTFLAMPRRGRILVAKLVALTVFGGLFGVLAMASSIGAGSGVMALFSQDARLTDPAIWALAGRAVLAMALWCSVGVGLGVLIPSQVAAIVIVLAFTQFVEPILRFASGLTDVTAQIGQYLPGSASDALVGSSFYSLTAPTVVGLDWWQGALVLLAYAVVASFLGFFTSWRRDVT</sequence>
<keyword evidence="3" id="KW-1185">Reference proteome</keyword>
<feature type="transmembrane region" description="Helical" evidence="1">
    <location>
        <begin position="63"/>
        <end position="84"/>
    </location>
</feature>
<accession>A0A4T2BVE6</accession>
<feature type="transmembrane region" description="Helical" evidence="1">
    <location>
        <begin position="149"/>
        <end position="172"/>
    </location>
</feature>
<feature type="transmembrane region" description="Helical" evidence="1">
    <location>
        <begin position="179"/>
        <end position="196"/>
    </location>
</feature>
<organism evidence="2 3">
    <name type="scientific">Subtercola vilae</name>
    <dbReference type="NCBI Taxonomy" id="2056433"/>
    <lineage>
        <taxon>Bacteria</taxon>
        <taxon>Bacillati</taxon>
        <taxon>Actinomycetota</taxon>
        <taxon>Actinomycetes</taxon>
        <taxon>Micrococcales</taxon>
        <taxon>Microbacteriaceae</taxon>
        <taxon>Subtercola</taxon>
    </lineage>
</organism>